<keyword evidence="8 11" id="KW-0030">Aminoacyl-tRNA synthetase</keyword>
<accession>A0A2M7W1W8</accession>
<reference evidence="13" key="1">
    <citation type="submission" date="2017-09" db="EMBL/GenBank/DDBJ databases">
        <title>Depth-based differentiation of microbial function through sediment-hosted aquifers and enrichment of novel symbionts in the deep terrestrial subsurface.</title>
        <authorList>
            <person name="Probst A.J."/>
            <person name="Ladd B."/>
            <person name="Jarett J.K."/>
            <person name="Geller-Mcgrath D.E."/>
            <person name="Sieber C.M.K."/>
            <person name="Emerson J.B."/>
            <person name="Anantharaman K."/>
            <person name="Thomas B.C."/>
            <person name="Malmstrom R."/>
            <person name="Stieglmeier M."/>
            <person name="Klingl A."/>
            <person name="Woyke T."/>
            <person name="Ryan C.M."/>
            <person name="Banfield J.F."/>
        </authorList>
    </citation>
    <scope>NUCLEOTIDE SEQUENCE [LARGE SCALE GENOMIC DNA]</scope>
</reference>
<comment type="caution">
    <text evidence="12">The sequence shown here is derived from an EMBL/GenBank/DDBJ whole genome shotgun (WGS) entry which is preliminary data.</text>
</comment>
<evidence type="ECO:0000256" key="9">
    <source>
        <dbReference type="ARBA" id="ARBA00033323"/>
    </source>
</evidence>
<dbReference type="GO" id="GO:0005737">
    <property type="term" value="C:cytoplasm"/>
    <property type="evidence" value="ECO:0007669"/>
    <property type="project" value="TreeGrafter"/>
</dbReference>
<dbReference type="InterPro" id="IPR002305">
    <property type="entry name" value="aa-tRNA-synth_Ic"/>
</dbReference>
<evidence type="ECO:0000256" key="1">
    <source>
        <dbReference type="ARBA" id="ARBA00002025"/>
    </source>
</evidence>
<dbReference type="Proteomes" id="UP000228952">
    <property type="component" value="Unassembled WGS sequence"/>
</dbReference>
<comment type="function">
    <text evidence="1">Catalyzes the attachment of tyrosine to tRNA(Tyr) in a two-step reaction: tyrosine is first activated by ATP to form Tyr-AMP and then transferred to the acceptor end of tRNA(Tyr).</text>
</comment>
<dbReference type="GO" id="GO:0004831">
    <property type="term" value="F:tyrosine-tRNA ligase activity"/>
    <property type="evidence" value="ECO:0007669"/>
    <property type="project" value="UniProtKB-EC"/>
</dbReference>
<evidence type="ECO:0000256" key="5">
    <source>
        <dbReference type="ARBA" id="ARBA00022741"/>
    </source>
</evidence>
<dbReference type="PANTHER" id="PTHR46264">
    <property type="entry name" value="TYROSINE-TRNA LIGASE"/>
    <property type="match status" value="1"/>
</dbReference>
<evidence type="ECO:0000313" key="13">
    <source>
        <dbReference type="Proteomes" id="UP000228952"/>
    </source>
</evidence>
<sequence>MSTLSIKERAALIASIAENGGEIIGAEELETLLSSGKDLYTYDGFEPSGQMHIAQGIVRAINVNKMIEAGFTFRMWVADWFGYLNNKMGGDLDKIKMVGKYFVEIWKASGMNLDKTEFLWTSDFVGQRWYWELVMKVAKTITLKRALRTTAIMGRSDSDELSAGQIFYPCMQIADIFGVMHAQVTQLGLDQQKVNVLAREVGEELGYWKPIIVSHGMLQGLQKPVELKIKELKDKDIKIGEDSYIGAKIILRVNDLKPEVAHLSFLDKTNHSELRAILLKLWERIKYFDLEITYVRNEAGEYLLKIQENTDERKISMKMSKSKPDTAIFMTDPPEEVTRKIMKAYCPEGIVEDNPIFAYCQQVIFNAKYLKRAKPLLENGMFIVKREEKFGGNISFNSYDELAVCYLDKKLFPLDLKNAVIGYLNELLQPVRDHFANNKEAKKILEKVKSYETTR</sequence>
<comment type="similarity">
    <text evidence="2 11">Belongs to the class-I aminoacyl-tRNA synthetase family.</text>
</comment>
<dbReference type="Gene3D" id="1.10.240.10">
    <property type="entry name" value="Tyrosyl-Transfer RNA Synthetase"/>
    <property type="match status" value="1"/>
</dbReference>
<name>A0A2M7W1W8_9BACT</name>
<evidence type="ECO:0000256" key="7">
    <source>
        <dbReference type="ARBA" id="ARBA00022917"/>
    </source>
</evidence>
<evidence type="ECO:0000256" key="6">
    <source>
        <dbReference type="ARBA" id="ARBA00022840"/>
    </source>
</evidence>
<dbReference type="FunFam" id="3.40.50.620:FF:000085">
    <property type="entry name" value="Tyrosine--tRNA ligase 1 cytoplasmic"/>
    <property type="match status" value="1"/>
</dbReference>
<keyword evidence="4 11" id="KW-0436">Ligase</keyword>
<dbReference type="GO" id="GO:0006437">
    <property type="term" value="P:tyrosyl-tRNA aminoacylation"/>
    <property type="evidence" value="ECO:0007669"/>
    <property type="project" value="TreeGrafter"/>
</dbReference>
<dbReference type="GO" id="GO:0005524">
    <property type="term" value="F:ATP binding"/>
    <property type="evidence" value="ECO:0007669"/>
    <property type="project" value="UniProtKB-KW"/>
</dbReference>
<dbReference type="EMBL" id="PFQB01000071">
    <property type="protein sequence ID" value="PJA13904.1"/>
    <property type="molecule type" value="Genomic_DNA"/>
</dbReference>
<evidence type="ECO:0000256" key="8">
    <source>
        <dbReference type="ARBA" id="ARBA00023146"/>
    </source>
</evidence>
<dbReference type="PANTHER" id="PTHR46264:SF4">
    <property type="entry name" value="TYROSINE--TRNA LIGASE, CYTOPLASMIC"/>
    <property type="match status" value="1"/>
</dbReference>
<evidence type="ECO:0000256" key="4">
    <source>
        <dbReference type="ARBA" id="ARBA00022598"/>
    </source>
</evidence>
<dbReference type="EC" id="6.1.1.1" evidence="3"/>
<evidence type="ECO:0000256" key="3">
    <source>
        <dbReference type="ARBA" id="ARBA00013160"/>
    </source>
</evidence>
<dbReference type="SUPFAM" id="SSF52374">
    <property type="entry name" value="Nucleotidylyl transferase"/>
    <property type="match status" value="1"/>
</dbReference>
<dbReference type="Gene3D" id="3.40.50.620">
    <property type="entry name" value="HUPs"/>
    <property type="match status" value="2"/>
</dbReference>
<keyword evidence="5 11" id="KW-0547">Nucleotide-binding</keyword>
<dbReference type="Pfam" id="PF00579">
    <property type="entry name" value="tRNA-synt_1b"/>
    <property type="match status" value="2"/>
</dbReference>
<keyword evidence="6 11" id="KW-0067">ATP-binding</keyword>
<dbReference type="InterPro" id="IPR014729">
    <property type="entry name" value="Rossmann-like_a/b/a_fold"/>
</dbReference>
<comment type="catalytic activity">
    <reaction evidence="10">
        <text>tRNA(Tyr) + L-tyrosine + ATP = L-tyrosyl-tRNA(Tyr) + AMP + diphosphate + H(+)</text>
        <dbReference type="Rhea" id="RHEA:10220"/>
        <dbReference type="Rhea" id="RHEA-COMP:9706"/>
        <dbReference type="Rhea" id="RHEA-COMP:9707"/>
        <dbReference type="ChEBI" id="CHEBI:15378"/>
        <dbReference type="ChEBI" id="CHEBI:30616"/>
        <dbReference type="ChEBI" id="CHEBI:33019"/>
        <dbReference type="ChEBI" id="CHEBI:58315"/>
        <dbReference type="ChEBI" id="CHEBI:78442"/>
        <dbReference type="ChEBI" id="CHEBI:78536"/>
        <dbReference type="ChEBI" id="CHEBI:456215"/>
        <dbReference type="EC" id="6.1.1.1"/>
    </reaction>
</comment>
<dbReference type="PIRSF" id="PIRSF006588">
    <property type="entry name" value="TyrRS_arch_euk"/>
    <property type="match status" value="1"/>
</dbReference>
<evidence type="ECO:0000256" key="10">
    <source>
        <dbReference type="ARBA" id="ARBA00048248"/>
    </source>
</evidence>
<dbReference type="InterPro" id="IPR023617">
    <property type="entry name" value="Tyr-tRNA-ligase_arc/euk-type"/>
</dbReference>
<evidence type="ECO:0000256" key="2">
    <source>
        <dbReference type="ARBA" id="ARBA00005594"/>
    </source>
</evidence>
<gene>
    <name evidence="12" type="ORF">COX64_02650</name>
</gene>
<protein>
    <recommendedName>
        <fullName evidence="3">tyrosine--tRNA ligase</fullName>
        <ecNumber evidence="3">6.1.1.1</ecNumber>
    </recommendedName>
    <alternativeName>
        <fullName evidence="9">Tyrosyl-tRNA synthetase</fullName>
    </alternativeName>
</protein>
<organism evidence="12 13">
    <name type="scientific">Candidatus Dojkabacteria bacterium CG_4_10_14_0_2_um_filter_Dojkabacteria_WS6_41_15</name>
    <dbReference type="NCBI Taxonomy" id="2014249"/>
    <lineage>
        <taxon>Bacteria</taxon>
        <taxon>Candidatus Dojkabacteria</taxon>
    </lineage>
</organism>
<evidence type="ECO:0000256" key="11">
    <source>
        <dbReference type="RuleBase" id="RU363036"/>
    </source>
</evidence>
<dbReference type="AlphaFoldDB" id="A0A2M7W1W8"/>
<keyword evidence="7 11" id="KW-0648">Protein biosynthesis</keyword>
<proteinExistence type="inferred from homology"/>
<dbReference type="InterPro" id="IPR050489">
    <property type="entry name" value="Tyr-tRNA_synthase"/>
</dbReference>
<evidence type="ECO:0000313" key="12">
    <source>
        <dbReference type="EMBL" id="PJA13904.1"/>
    </source>
</evidence>